<sequence length="346" mass="40990">MSTTAPKNAPCNPDNPAIPQLAQESPDHPSISSEHLLYDELTPEVYQRVCLHRLNYRRFIERAWVEPQFDDNYDYITKIENGVETVQIVANVASEAVRAFKYVRYLALMDPEAADRLTEDLIPSEPSMTKQTWIDERHHHLFPELKAIHFSQRVLRAFICLRIYEENEEIWDWDLSQYFFPHHLTGILRPQDLIFDWPQDECEVSRALNDEDGGPRKFFNSSDHKWIRDFHFTQLEMGGWIEQLGQCRDLRQVTVRVKPYHIPIAYLPYTTDLEFEVIYHLDLEDAPHDSGTTGQILSDLWDHFQNIYQPSHKTFHQAFTHYDIPYLEDIEEILDKMRMRQISTAR</sequence>
<dbReference type="Proteomes" id="UP000092666">
    <property type="component" value="Unassembled WGS sequence"/>
</dbReference>
<evidence type="ECO:0000313" key="2">
    <source>
        <dbReference type="EMBL" id="OCF34929.1"/>
    </source>
</evidence>
<keyword evidence="3" id="KW-1185">Reference proteome</keyword>
<dbReference type="EMBL" id="KV700123">
    <property type="protein sequence ID" value="OCF34929.1"/>
    <property type="molecule type" value="Genomic_DNA"/>
</dbReference>
<gene>
    <name evidence="2" type="ORF">I316_03476</name>
</gene>
<evidence type="ECO:0000256" key="1">
    <source>
        <dbReference type="SAM" id="MobiDB-lite"/>
    </source>
</evidence>
<reference evidence="3" key="2">
    <citation type="submission" date="2013-12" db="EMBL/GenBank/DDBJ databases">
        <title>Evolution of pathogenesis and genome organization in the Tremellales.</title>
        <authorList>
            <person name="Cuomo C."/>
            <person name="Litvintseva A."/>
            <person name="Heitman J."/>
            <person name="Chen Y."/>
            <person name="Sun S."/>
            <person name="Springer D."/>
            <person name="Dromer F."/>
            <person name="Young S."/>
            <person name="Zeng Q."/>
            <person name="Chapman S."/>
            <person name="Gujja S."/>
            <person name="Saif S."/>
            <person name="Birren B."/>
        </authorList>
    </citation>
    <scope>NUCLEOTIDE SEQUENCE [LARGE SCALE GENOMIC DNA]</scope>
    <source>
        <strain evidence="3">BCC8398</strain>
    </source>
</reference>
<evidence type="ECO:0000313" key="3">
    <source>
        <dbReference type="Proteomes" id="UP000092666"/>
    </source>
</evidence>
<protein>
    <submittedName>
        <fullName evidence="2">Uncharacterized protein</fullName>
    </submittedName>
</protein>
<feature type="region of interest" description="Disordered" evidence="1">
    <location>
        <begin position="1"/>
        <end position="31"/>
    </location>
</feature>
<name>A0A1B9GV64_9TREE</name>
<proteinExistence type="predicted"/>
<reference evidence="2 3" key="1">
    <citation type="submission" date="2013-07" db="EMBL/GenBank/DDBJ databases">
        <title>The Genome Sequence of Cryptococcus heveanensis BCC8398.</title>
        <authorList>
            <consortium name="The Broad Institute Genome Sequencing Platform"/>
            <person name="Cuomo C."/>
            <person name="Litvintseva A."/>
            <person name="Chen Y."/>
            <person name="Heitman J."/>
            <person name="Sun S."/>
            <person name="Springer D."/>
            <person name="Dromer F."/>
            <person name="Young S.K."/>
            <person name="Zeng Q."/>
            <person name="Gargeya S."/>
            <person name="Fitzgerald M."/>
            <person name="Abouelleil A."/>
            <person name="Alvarado L."/>
            <person name="Berlin A.M."/>
            <person name="Chapman S.B."/>
            <person name="Dewar J."/>
            <person name="Goldberg J."/>
            <person name="Griggs A."/>
            <person name="Gujja S."/>
            <person name="Hansen M."/>
            <person name="Howarth C."/>
            <person name="Imamovic A."/>
            <person name="Larimer J."/>
            <person name="McCowan C."/>
            <person name="Murphy C."/>
            <person name="Pearson M."/>
            <person name="Priest M."/>
            <person name="Roberts A."/>
            <person name="Saif S."/>
            <person name="Shea T."/>
            <person name="Sykes S."/>
            <person name="Wortman J."/>
            <person name="Nusbaum C."/>
            <person name="Birren B."/>
        </authorList>
    </citation>
    <scope>NUCLEOTIDE SEQUENCE [LARGE SCALE GENOMIC DNA]</scope>
    <source>
        <strain evidence="2 3">BCC8398</strain>
    </source>
</reference>
<dbReference type="AlphaFoldDB" id="A0A1B9GV64"/>
<accession>A0A1B9GV64</accession>
<organism evidence="2 3">
    <name type="scientific">Kwoniella heveanensis BCC8398</name>
    <dbReference type="NCBI Taxonomy" id="1296120"/>
    <lineage>
        <taxon>Eukaryota</taxon>
        <taxon>Fungi</taxon>
        <taxon>Dikarya</taxon>
        <taxon>Basidiomycota</taxon>
        <taxon>Agaricomycotina</taxon>
        <taxon>Tremellomycetes</taxon>
        <taxon>Tremellales</taxon>
        <taxon>Cryptococcaceae</taxon>
        <taxon>Kwoniella</taxon>
    </lineage>
</organism>